<comment type="caution">
    <text evidence="1">The sequence shown here is derived from an EMBL/GenBank/DDBJ whole genome shotgun (WGS) entry which is preliminary data.</text>
</comment>
<gene>
    <name evidence="1" type="ORF">QW060_03095</name>
</gene>
<reference evidence="2" key="1">
    <citation type="journal article" date="2019" name="Int. J. Syst. Evol. Microbiol.">
        <title>The Global Catalogue of Microorganisms (GCM) 10K type strain sequencing project: providing services to taxonomists for standard genome sequencing and annotation.</title>
        <authorList>
            <consortium name="The Broad Institute Genomics Platform"/>
            <consortium name="The Broad Institute Genome Sequencing Center for Infectious Disease"/>
            <person name="Wu L."/>
            <person name="Ma J."/>
        </authorList>
    </citation>
    <scope>NUCLEOTIDE SEQUENCE [LARGE SCALE GENOMIC DNA]</scope>
    <source>
        <strain evidence="2">CECT 7184</strain>
    </source>
</reference>
<dbReference type="EMBL" id="JAUFQU010000001">
    <property type="protein sequence ID" value="MDN3706108.1"/>
    <property type="molecule type" value="Genomic_DNA"/>
</dbReference>
<protein>
    <submittedName>
        <fullName evidence="1">Transposase</fullName>
    </submittedName>
</protein>
<organism evidence="1 2">
    <name type="scientific">Paenimyroides ceti</name>
    <dbReference type="NCBI Taxonomy" id="395087"/>
    <lineage>
        <taxon>Bacteria</taxon>
        <taxon>Pseudomonadati</taxon>
        <taxon>Bacteroidota</taxon>
        <taxon>Flavobacteriia</taxon>
        <taxon>Flavobacteriales</taxon>
        <taxon>Flavobacteriaceae</taxon>
        <taxon>Paenimyroides</taxon>
    </lineage>
</organism>
<keyword evidence="2" id="KW-1185">Reference proteome</keyword>
<evidence type="ECO:0000313" key="2">
    <source>
        <dbReference type="Proteomes" id="UP001242368"/>
    </source>
</evidence>
<accession>A0ABT8CNS2</accession>
<sequence>MNLKNINIGELIKNKVNESEISVLRICKFFKCTEHYIDEVYRSKSIDTESLLKWSKLLEYDFFRLYSGHLIIYAPFDNKILKEKRDTSSLPHFKKHVYTHEIIAFIVEQIRSETKTRKQIIEEYGIPKTTLSRWLMKYADQ</sequence>
<dbReference type="RefSeq" id="WP_290362245.1">
    <property type="nucleotide sequence ID" value="NZ_JAUFQU010000001.1"/>
</dbReference>
<proteinExistence type="predicted"/>
<name>A0ABT8CNS2_9FLAO</name>
<dbReference type="InterPro" id="IPR010921">
    <property type="entry name" value="Trp_repressor/repl_initiator"/>
</dbReference>
<dbReference type="Proteomes" id="UP001242368">
    <property type="component" value="Unassembled WGS sequence"/>
</dbReference>
<evidence type="ECO:0000313" key="1">
    <source>
        <dbReference type="EMBL" id="MDN3706108.1"/>
    </source>
</evidence>
<dbReference type="SUPFAM" id="SSF48295">
    <property type="entry name" value="TrpR-like"/>
    <property type="match status" value="1"/>
</dbReference>